<organism evidence="1 2">
    <name type="scientific">Candidatus Gottesmanbacteria bacterium GW2011_GWC2_39_8</name>
    <dbReference type="NCBI Taxonomy" id="1618450"/>
    <lineage>
        <taxon>Bacteria</taxon>
        <taxon>Candidatus Gottesmaniibacteriota</taxon>
    </lineage>
</organism>
<dbReference type="Proteomes" id="UP000034539">
    <property type="component" value="Unassembled WGS sequence"/>
</dbReference>
<evidence type="ECO:0000313" key="2">
    <source>
        <dbReference type="Proteomes" id="UP000034539"/>
    </source>
</evidence>
<dbReference type="AlphaFoldDB" id="A0A0G0PUX2"/>
<protein>
    <submittedName>
        <fullName evidence="1">Uncharacterized protein</fullName>
    </submittedName>
</protein>
<sequence>MSKLKTQISKPFVISFIFLAFSIFLPARVQAQEAGLNLISSPIPISIITQPGSTVSADLKVKNGGTGIETLQVGLMKFGVYGEEGKPKLMEREKGDDFFDWVSFSEKTFDVAPNQWKTITAKFNIPKSASFGYYYAVTFSRAQNEKTSGPRQTAIVGATATLVLIEVRVPSAKREVEVVEFSADKKFYEFLPAAFTVKLKNKGNVHVAPRGNIFIDKGSKGDVAIVEVNPEKGSLLPDSNRIFTSRWTDGFPVYIPKVENKKEVHDNKGNMVYNLKWDFSQAHKLRWGRYTANMLLVYDDGKRDQAIEGRVTFWVVPWRLLL</sequence>
<accession>A0A0G0PUX2</accession>
<dbReference type="Gene3D" id="2.60.40.10">
    <property type="entry name" value="Immunoglobulins"/>
    <property type="match status" value="1"/>
</dbReference>
<reference evidence="1 2" key="1">
    <citation type="journal article" date="2015" name="Nature">
        <title>rRNA introns, odd ribosomes, and small enigmatic genomes across a large radiation of phyla.</title>
        <authorList>
            <person name="Brown C.T."/>
            <person name="Hug L.A."/>
            <person name="Thomas B.C."/>
            <person name="Sharon I."/>
            <person name="Castelle C.J."/>
            <person name="Singh A."/>
            <person name="Wilkins M.J."/>
            <person name="Williams K.H."/>
            <person name="Banfield J.F."/>
        </authorList>
    </citation>
    <scope>NUCLEOTIDE SEQUENCE [LARGE SCALE GENOMIC DNA]</scope>
</reference>
<comment type="caution">
    <text evidence="1">The sequence shown here is derived from an EMBL/GenBank/DDBJ whole genome shotgun (WGS) entry which is preliminary data.</text>
</comment>
<dbReference type="InterPro" id="IPR013783">
    <property type="entry name" value="Ig-like_fold"/>
</dbReference>
<gene>
    <name evidence="1" type="ORF">UT63_C0063G0001</name>
</gene>
<dbReference type="EMBL" id="LBXN01000063">
    <property type="protein sequence ID" value="KKR31688.1"/>
    <property type="molecule type" value="Genomic_DNA"/>
</dbReference>
<name>A0A0G0PUX2_9BACT</name>
<evidence type="ECO:0000313" key="1">
    <source>
        <dbReference type="EMBL" id="KKR31688.1"/>
    </source>
</evidence>
<proteinExistence type="predicted"/>